<keyword evidence="7" id="KW-1185">Reference proteome</keyword>
<evidence type="ECO:0000256" key="3">
    <source>
        <dbReference type="ARBA" id="ARBA00023163"/>
    </source>
</evidence>
<dbReference type="PANTHER" id="PTHR30136:SF24">
    <property type="entry name" value="HTH-TYPE TRANSCRIPTIONAL REPRESSOR ALLR"/>
    <property type="match status" value="1"/>
</dbReference>
<gene>
    <name evidence="6" type="ORF">EP867_17235</name>
</gene>
<dbReference type="PROSITE" id="PS51077">
    <property type="entry name" value="HTH_ICLR"/>
    <property type="match status" value="1"/>
</dbReference>
<dbReference type="GO" id="GO:0003700">
    <property type="term" value="F:DNA-binding transcription factor activity"/>
    <property type="evidence" value="ECO:0007669"/>
    <property type="project" value="TreeGrafter"/>
</dbReference>
<comment type="caution">
    <text evidence="6">The sequence shown here is derived from an EMBL/GenBank/DDBJ whole genome shotgun (WGS) entry which is preliminary data.</text>
</comment>
<accession>A0A3S3U9J1</accession>
<dbReference type="PROSITE" id="PS51078">
    <property type="entry name" value="ICLR_ED"/>
    <property type="match status" value="1"/>
</dbReference>
<dbReference type="OrthoDB" id="6057486at2"/>
<evidence type="ECO:0000256" key="1">
    <source>
        <dbReference type="ARBA" id="ARBA00023015"/>
    </source>
</evidence>
<dbReference type="InterPro" id="IPR036388">
    <property type="entry name" value="WH-like_DNA-bd_sf"/>
</dbReference>
<sequence length="274" mass="29560">MCPESGKSLMIGKRANGTERALDLIEALSDADAPLSRAQLAQITGMPRSTVYTLSNLLIGRGWLIEQQGGQILLGPKAGFVSNRYIHQHGLDALARQVLSELSRRTGHPCEIDILDRWEHVVAISEGRIASGYLRPVEGARLPLMPTAAARVILSDVPEAILRARIDQALLRDAANGPLAWERFFQEAQEGLLRGYVTVEGWLGGTVSTLACPVHAASRQIVASVCMILPGSKAAPFLDTCLPPLQEAAEKLTGIVQRLGWPDAENGKSLMCAE</sequence>
<dbReference type="PANTHER" id="PTHR30136">
    <property type="entry name" value="HELIX-TURN-HELIX TRANSCRIPTIONAL REGULATOR, ICLR FAMILY"/>
    <property type="match status" value="1"/>
</dbReference>
<dbReference type="EMBL" id="SBLC01000047">
    <property type="protein sequence ID" value="RWY37385.1"/>
    <property type="molecule type" value="Genomic_DNA"/>
</dbReference>
<evidence type="ECO:0000259" key="4">
    <source>
        <dbReference type="PROSITE" id="PS51077"/>
    </source>
</evidence>
<keyword evidence="2" id="KW-0238">DNA-binding</keyword>
<dbReference type="Gene3D" id="3.30.450.40">
    <property type="match status" value="1"/>
</dbReference>
<dbReference type="InterPro" id="IPR014757">
    <property type="entry name" value="Tscrpt_reg_IclR_C"/>
</dbReference>
<name>A0A3S3U9J1_9RHOB</name>
<protein>
    <recommendedName>
        <fullName evidence="8">IclR family transcriptional regulator</fullName>
    </recommendedName>
</protein>
<dbReference type="InterPro" id="IPR050707">
    <property type="entry name" value="HTH_MetabolicPath_Reg"/>
</dbReference>
<dbReference type="GO" id="GO:0003677">
    <property type="term" value="F:DNA binding"/>
    <property type="evidence" value="ECO:0007669"/>
    <property type="project" value="UniProtKB-KW"/>
</dbReference>
<feature type="domain" description="IclR-ED" evidence="5">
    <location>
        <begin position="77"/>
        <end position="258"/>
    </location>
</feature>
<dbReference type="SUPFAM" id="SSF46785">
    <property type="entry name" value="Winged helix' DNA-binding domain"/>
    <property type="match status" value="1"/>
</dbReference>
<dbReference type="SMART" id="SM00346">
    <property type="entry name" value="HTH_ICLR"/>
    <property type="match status" value="1"/>
</dbReference>
<proteinExistence type="predicted"/>
<keyword evidence="3" id="KW-0804">Transcription</keyword>
<dbReference type="InterPro" id="IPR029016">
    <property type="entry name" value="GAF-like_dom_sf"/>
</dbReference>
<dbReference type="SUPFAM" id="SSF55781">
    <property type="entry name" value="GAF domain-like"/>
    <property type="match status" value="1"/>
</dbReference>
<dbReference type="InterPro" id="IPR036390">
    <property type="entry name" value="WH_DNA-bd_sf"/>
</dbReference>
<evidence type="ECO:0000313" key="7">
    <source>
        <dbReference type="Proteomes" id="UP000287168"/>
    </source>
</evidence>
<evidence type="ECO:0008006" key="8">
    <source>
        <dbReference type="Google" id="ProtNLM"/>
    </source>
</evidence>
<dbReference type="AlphaFoldDB" id="A0A3S3U9J1"/>
<dbReference type="Pfam" id="PF01614">
    <property type="entry name" value="IclR_C"/>
    <property type="match status" value="1"/>
</dbReference>
<feature type="domain" description="HTH iclR-type" evidence="4">
    <location>
        <begin position="15"/>
        <end position="76"/>
    </location>
</feature>
<evidence type="ECO:0000313" key="6">
    <source>
        <dbReference type="EMBL" id="RWY37385.1"/>
    </source>
</evidence>
<reference evidence="6 7" key="1">
    <citation type="journal article" date="2015" name="Int. J. Syst. Evol. Microbiol.">
        <title>Gemmobacter intermedius sp. nov., isolated from a white stork (Ciconia ciconia).</title>
        <authorList>
            <person name="Kampfer P."/>
            <person name="Jerzak L."/>
            <person name="Wilharm G."/>
            <person name="Golke J."/>
            <person name="Busse H.J."/>
            <person name="Glaeser S.P."/>
        </authorList>
    </citation>
    <scope>NUCLEOTIDE SEQUENCE [LARGE SCALE GENOMIC DNA]</scope>
    <source>
        <strain evidence="6 7">119/4</strain>
    </source>
</reference>
<dbReference type="Pfam" id="PF09339">
    <property type="entry name" value="HTH_IclR"/>
    <property type="match status" value="1"/>
</dbReference>
<dbReference type="Proteomes" id="UP000287168">
    <property type="component" value="Unassembled WGS sequence"/>
</dbReference>
<dbReference type="Gene3D" id="1.10.10.10">
    <property type="entry name" value="Winged helix-like DNA-binding domain superfamily/Winged helix DNA-binding domain"/>
    <property type="match status" value="1"/>
</dbReference>
<dbReference type="GO" id="GO:0045892">
    <property type="term" value="P:negative regulation of DNA-templated transcription"/>
    <property type="evidence" value="ECO:0007669"/>
    <property type="project" value="TreeGrafter"/>
</dbReference>
<evidence type="ECO:0000259" key="5">
    <source>
        <dbReference type="PROSITE" id="PS51078"/>
    </source>
</evidence>
<evidence type="ECO:0000256" key="2">
    <source>
        <dbReference type="ARBA" id="ARBA00023125"/>
    </source>
</evidence>
<organism evidence="6 7">
    <name type="scientific">Falsigemmobacter intermedius</name>
    <dbReference type="NCBI Taxonomy" id="1553448"/>
    <lineage>
        <taxon>Bacteria</taxon>
        <taxon>Pseudomonadati</taxon>
        <taxon>Pseudomonadota</taxon>
        <taxon>Alphaproteobacteria</taxon>
        <taxon>Rhodobacterales</taxon>
        <taxon>Paracoccaceae</taxon>
        <taxon>Falsigemmobacter</taxon>
    </lineage>
</organism>
<keyword evidence="1" id="KW-0805">Transcription regulation</keyword>
<dbReference type="InterPro" id="IPR005471">
    <property type="entry name" value="Tscrpt_reg_IclR_N"/>
</dbReference>